<evidence type="ECO:0000313" key="2">
    <source>
        <dbReference type="EMBL" id="KAF0699822.1"/>
    </source>
</evidence>
<proteinExistence type="predicted"/>
<evidence type="ECO:0000313" key="3">
    <source>
        <dbReference type="EMBL" id="VFT86477.1"/>
    </source>
</evidence>
<dbReference type="EMBL" id="VJMH01005153">
    <property type="protein sequence ID" value="KAF0699822.1"/>
    <property type="molecule type" value="Genomic_DNA"/>
</dbReference>
<name>A0A485KND9_9STRA</name>
<reference evidence="2" key="2">
    <citation type="submission" date="2019-06" db="EMBL/GenBank/DDBJ databases">
        <title>Genomics analysis of Aphanomyces spp. identifies a new class of oomycete effector associated with host adaptation.</title>
        <authorList>
            <person name="Gaulin E."/>
        </authorList>
    </citation>
    <scope>NUCLEOTIDE SEQUENCE</scope>
    <source>
        <strain evidence="2">CBS 578.67</strain>
    </source>
</reference>
<evidence type="ECO:0000256" key="1">
    <source>
        <dbReference type="SAM" id="MobiDB-lite"/>
    </source>
</evidence>
<protein>
    <submittedName>
        <fullName evidence="3">Aste57867_9598 protein</fullName>
    </submittedName>
</protein>
<dbReference type="OrthoDB" id="73711at2759"/>
<dbReference type="AlphaFoldDB" id="A0A485KND9"/>
<feature type="region of interest" description="Disordered" evidence="1">
    <location>
        <begin position="263"/>
        <end position="284"/>
    </location>
</feature>
<gene>
    <name evidence="3" type="primary">Aste57867_9598</name>
    <name evidence="2" type="ORF">As57867_009560</name>
    <name evidence="3" type="ORF">ASTE57867_9598</name>
</gene>
<organism evidence="3 4">
    <name type="scientific">Aphanomyces stellatus</name>
    <dbReference type="NCBI Taxonomy" id="120398"/>
    <lineage>
        <taxon>Eukaryota</taxon>
        <taxon>Sar</taxon>
        <taxon>Stramenopiles</taxon>
        <taxon>Oomycota</taxon>
        <taxon>Saprolegniomycetes</taxon>
        <taxon>Saprolegniales</taxon>
        <taxon>Verrucalvaceae</taxon>
        <taxon>Aphanomyces</taxon>
    </lineage>
</organism>
<dbReference type="EMBL" id="CAADRA010005174">
    <property type="protein sequence ID" value="VFT86477.1"/>
    <property type="molecule type" value="Genomic_DNA"/>
</dbReference>
<sequence length="298" mass="32872">MRMEAVANVYAAACVPDSGVDVIAFADRCVRGASSRPKGPAKLVEDLDRLIVPEASLKGVQDHHEKVRLLQLQVVCRLAHAAAQKVDPMKKAEKKELYSFLSAMAMKMDAFAMMSTMEDASEQSAFSRFVVESLASRFQTMLPKTFKWLYKTMEITAYDVPLKQPVKRSMVFKAAEPEKESNLSADCSIAKALQDKSLSSARDVPTPFRGPLFQEVVLSSSQPKSLPIVQKAPKLIPVAVVPVASVAPPPTQPARHTMVLKTPERPKRPPMKKRQVCVMSSPPLRKPTKRIGALMAFK</sequence>
<accession>A0A485KND9</accession>
<keyword evidence="4" id="KW-1185">Reference proteome</keyword>
<reference evidence="3 4" key="1">
    <citation type="submission" date="2019-03" db="EMBL/GenBank/DDBJ databases">
        <authorList>
            <person name="Gaulin E."/>
            <person name="Dumas B."/>
        </authorList>
    </citation>
    <scope>NUCLEOTIDE SEQUENCE [LARGE SCALE GENOMIC DNA]</scope>
    <source>
        <strain evidence="3">CBS 568.67</strain>
    </source>
</reference>
<evidence type="ECO:0000313" key="4">
    <source>
        <dbReference type="Proteomes" id="UP000332933"/>
    </source>
</evidence>
<dbReference type="Proteomes" id="UP000332933">
    <property type="component" value="Unassembled WGS sequence"/>
</dbReference>